<dbReference type="AlphaFoldDB" id="A0A085MTZ8"/>
<feature type="compositionally biased region" description="Polar residues" evidence="1">
    <location>
        <begin position="119"/>
        <end position="128"/>
    </location>
</feature>
<evidence type="ECO:0000313" key="3">
    <source>
        <dbReference type="EMBL" id="KFD60694.1"/>
    </source>
</evidence>
<dbReference type="InterPro" id="IPR054465">
    <property type="entry name" value="Integrase_p58-like_C"/>
</dbReference>
<dbReference type="Proteomes" id="UP000030758">
    <property type="component" value="Unassembled WGS sequence"/>
</dbReference>
<organism evidence="3">
    <name type="scientific">Trichuris suis</name>
    <name type="common">pig whipworm</name>
    <dbReference type="NCBI Taxonomy" id="68888"/>
    <lineage>
        <taxon>Eukaryota</taxon>
        <taxon>Metazoa</taxon>
        <taxon>Ecdysozoa</taxon>
        <taxon>Nematoda</taxon>
        <taxon>Enoplea</taxon>
        <taxon>Dorylaimia</taxon>
        <taxon>Trichinellida</taxon>
        <taxon>Trichuridae</taxon>
        <taxon>Trichuris</taxon>
    </lineage>
</organism>
<evidence type="ECO:0000256" key="1">
    <source>
        <dbReference type="SAM" id="MobiDB-lite"/>
    </source>
</evidence>
<accession>A0A085MTZ8</accession>
<feature type="domain" description="Integrase p58-like C-terminal" evidence="2">
    <location>
        <begin position="75"/>
        <end position="108"/>
    </location>
</feature>
<protein>
    <recommendedName>
        <fullName evidence="2">Integrase p58-like C-terminal domain-containing protein</fullName>
    </recommendedName>
</protein>
<sequence>MPRRAPKRYIEQLIRALDEVNGKVQSRIAKEAARQKRYYDRYANPQQFKVGDLVFLFLPRILQGRNKKFRKPWVGPYVIIDQLSPVTYRIQRCSYRRDVQVVHADRLKSCPGDIRLQEQKTGSPPTDQRTPRARRDHGPPQGIGPSHQHNAYQPPQMVLVDYQNDSGSLDEQEQFSPSTSHLPAPERPKRSSRMPGRLRDFVLCPVRAFRKSRGHDLSWRDGNVTGVGLA</sequence>
<gene>
    <name evidence="3" type="ORF">M514_27125</name>
</gene>
<proteinExistence type="predicted"/>
<dbReference type="Pfam" id="PF22938">
    <property type="entry name" value="Integrase_p58_C"/>
    <property type="match status" value="1"/>
</dbReference>
<evidence type="ECO:0000259" key="2">
    <source>
        <dbReference type="Pfam" id="PF22938"/>
    </source>
</evidence>
<reference evidence="3" key="1">
    <citation type="journal article" date="2014" name="Nat. Genet.">
        <title>Genome and transcriptome of the porcine whipworm Trichuris suis.</title>
        <authorList>
            <person name="Jex A.R."/>
            <person name="Nejsum P."/>
            <person name="Schwarz E.M."/>
            <person name="Hu L."/>
            <person name="Young N.D."/>
            <person name="Hall R.S."/>
            <person name="Korhonen P.K."/>
            <person name="Liao S."/>
            <person name="Thamsborg S."/>
            <person name="Xia J."/>
            <person name="Xu P."/>
            <person name="Wang S."/>
            <person name="Scheerlinck J.P."/>
            <person name="Hofmann A."/>
            <person name="Sternberg P.W."/>
            <person name="Wang J."/>
            <person name="Gasser R.B."/>
        </authorList>
    </citation>
    <scope>NUCLEOTIDE SEQUENCE [LARGE SCALE GENOMIC DNA]</scope>
    <source>
        <strain evidence="3">DCEP-RM93F</strain>
    </source>
</reference>
<dbReference type="EMBL" id="KL367653">
    <property type="protein sequence ID" value="KFD60694.1"/>
    <property type="molecule type" value="Genomic_DNA"/>
</dbReference>
<feature type="region of interest" description="Disordered" evidence="1">
    <location>
        <begin position="167"/>
        <end position="196"/>
    </location>
</feature>
<name>A0A085MTZ8_9BILA</name>
<feature type="region of interest" description="Disordered" evidence="1">
    <location>
        <begin position="112"/>
        <end position="151"/>
    </location>
</feature>